<protein>
    <submittedName>
        <fullName evidence="5">Uncharacterized protein</fullName>
    </submittedName>
</protein>
<dbReference type="AlphaFoldDB" id="A0A0D2KK25"/>
<dbReference type="GO" id="GO:0005783">
    <property type="term" value="C:endoplasmic reticulum"/>
    <property type="evidence" value="ECO:0007669"/>
    <property type="project" value="TreeGrafter"/>
</dbReference>
<organism evidence="5 6">
    <name type="scientific">Fonsecaea multimorphosa CBS 102226</name>
    <dbReference type="NCBI Taxonomy" id="1442371"/>
    <lineage>
        <taxon>Eukaryota</taxon>
        <taxon>Fungi</taxon>
        <taxon>Dikarya</taxon>
        <taxon>Ascomycota</taxon>
        <taxon>Pezizomycotina</taxon>
        <taxon>Eurotiomycetes</taxon>
        <taxon>Chaetothyriomycetidae</taxon>
        <taxon>Chaetothyriales</taxon>
        <taxon>Herpotrichiellaceae</taxon>
        <taxon>Fonsecaea</taxon>
    </lineage>
</organism>
<dbReference type="GO" id="GO:0004806">
    <property type="term" value="F:triacylglycerol lipase activity"/>
    <property type="evidence" value="ECO:0007669"/>
    <property type="project" value="TreeGrafter"/>
</dbReference>
<dbReference type="InterPro" id="IPR002347">
    <property type="entry name" value="SDR_fam"/>
</dbReference>
<dbReference type="EMBL" id="KN848076">
    <property type="protein sequence ID" value="KIX96913.1"/>
    <property type="molecule type" value="Genomic_DNA"/>
</dbReference>
<gene>
    <name evidence="5" type="ORF">Z520_07633</name>
</gene>
<reference evidence="5 6" key="1">
    <citation type="submission" date="2015-01" db="EMBL/GenBank/DDBJ databases">
        <title>The Genome Sequence of Fonsecaea multimorphosa CBS 102226.</title>
        <authorList>
            <consortium name="The Broad Institute Genomics Platform"/>
            <person name="Cuomo C."/>
            <person name="de Hoog S."/>
            <person name="Gorbushina A."/>
            <person name="Stielow B."/>
            <person name="Teixiera M."/>
            <person name="Abouelleil A."/>
            <person name="Chapman S.B."/>
            <person name="Priest M."/>
            <person name="Young S.K."/>
            <person name="Wortman J."/>
            <person name="Nusbaum C."/>
            <person name="Birren B."/>
        </authorList>
    </citation>
    <scope>NUCLEOTIDE SEQUENCE [LARGE SCALE GENOMIC DNA]</scope>
    <source>
        <strain evidence="5 6">CBS 102226</strain>
    </source>
</reference>
<dbReference type="GO" id="GO:0005811">
    <property type="term" value="C:lipid droplet"/>
    <property type="evidence" value="ECO:0007669"/>
    <property type="project" value="TreeGrafter"/>
</dbReference>
<dbReference type="SUPFAM" id="SSF51735">
    <property type="entry name" value="NAD(P)-binding Rossmann-fold domains"/>
    <property type="match status" value="1"/>
</dbReference>
<evidence type="ECO:0000313" key="6">
    <source>
        <dbReference type="Proteomes" id="UP000053411"/>
    </source>
</evidence>
<dbReference type="OrthoDB" id="2102561at2759"/>
<evidence type="ECO:0000256" key="3">
    <source>
        <dbReference type="ARBA" id="ARBA00023002"/>
    </source>
</evidence>
<name>A0A0D2KK25_9EURO</name>
<evidence type="ECO:0000256" key="4">
    <source>
        <dbReference type="RuleBase" id="RU000363"/>
    </source>
</evidence>
<dbReference type="PROSITE" id="PS00061">
    <property type="entry name" value="ADH_SHORT"/>
    <property type="match status" value="1"/>
</dbReference>
<dbReference type="STRING" id="1442371.A0A0D2KK25"/>
<accession>A0A0D2KK25</accession>
<dbReference type="PRINTS" id="PR00080">
    <property type="entry name" value="SDRFAMILY"/>
</dbReference>
<evidence type="ECO:0000256" key="1">
    <source>
        <dbReference type="ARBA" id="ARBA00006484"/>
    </source>
</evidence>
<dbReference type="Gene3D" id="3.40.50.720">
    <property type="entry name" value="NAD(P)-binding Rossmann-like Domain"/>
    <property type="match status" value="1"/>
</dbReference>
<dbReference type="PRINTS" id="PR00081">
    <property type="entry name" value="GDHRDH"/>
</dbReference>
<dbReference type="GO" id="GO:0006654">
    <property type="term" value="P:phosphatidic acid biosynthetic process"/>
    <property type="evidence" value="ECO:0007669"/>
    <property type="project" value="TreeGrafter"/>
</dbReference>
<dbReference type="Proteomes" id="UP000053411">
    <property type="component" value="Unassembled WGS sequence"/>
</dbReference>
<keyword evidence="2" id="KW-0521">NADP</keyword>
<dbReference type="GO" id="GO:0019433">
    <property type="term" value="P:triglyceride catabolic process"/>
    <property type="evidence" value="ECO:0007669"/>
    <property type="project" value="TreeGrafter"/>
</dbReference>
<dbReference type="Pfam" id="PF00106">
    <property type="entry name" value="adh_short"/>
    <property type="match status" value="1"/>
</dbReference>
<dbReference type="InterPro" id="IPR036291">
    <property type="entry name" value="NAD(P)-bd_dom_sf"/>
</dbReference>
<dbReference type="RefSeq" id="XP_016631036.1">
    <property type="nucleotide sequence ID" value="XM_016778130.1"/>
</dbReference>
<keyword evidence="6" id="KW-1185">Reference proteome</keyword>
<dbReference type="PANTHER" id="PTHR44169:SF3">
    <property type="entry name" value="SHORT-CHAIN DEHYDROGENASE SRDE"/>
    <property type="match status" value="1"/>
</dbReference>
<dbReference type="GO" id="GO:0000140">
    <property type="term" value="F:acylglycerone-phosphate reductase (NADP+) activity"/>
    <property type="evidence" value="ECO:0007669"/>
    <property type="project" value="TreeGrafter"/>
</dbReference>
<dbReference type="InterPro" id="IPR020904">
    <property type="entry name" value="Sc_DH/Rdtase_CS"/>
</dbReference>
<comment type="similarity">
    <text evidence="1 4">Belongs to the short-chain dehydrogenases/reductases (SDR) family.</text>
</comment>
<dbReference type="CDD" id="cd05374">
    <property type="entry name" value="17beta-HSD-like_SDR_c"/>
    <property type="match status" value="1"/>
</dbReference>
<keyword evidence="3" id="KW-0560">Oxidoreductase</keyword>
<dbReference type="PANTHER" id="PTHR44169">
    <property type="entry name" value="NADPH-DEPENDENT 1-ACYLDIHYDROXYACETONE PHOSPHATE REDUCTASE"/>
    <property type="match status" value="1"/>
</dbReference>
<evidence type="ECO:0000313" key="5">
    <source>
        <dbReference type="EMBL" id="KIX96913.1"/>
    </source>
</evidence>
<proteinExistence type="inferred from homology"/>
<dbReference type="GeneID" id="27713379"/>
<dbReference type="VEuPathDB" id="FungiDB:Z520_07633"/>
<evidence type="ECO:0000256" key="2">
    <source>
        <dbReference type="ARBA" id="ARBA00022857"/>
    </source>
</evidence>
<sequence length="293" mass="32043">MGRTVLITGCSDGGLGAALAKAFHENGDRVFATARDPRKMASLTALGIETLQLDVLSEESIKACVEKVSSMTSGSLDILINNAGAGYTMPMLDASIPEIQKQFELNVWAVLRTSQLFFPLIRNSNSKMLVNNTSVNSVVGLPWQGPYNASKAAIASFTETLRLELQPFGIKVIDLKTGAVRSKFFENTSALTSHTSVPNDSVYAAAKDKIEEYMAKGPEGHFVEADAWAKRVLRDLSKHSPPHQVWRGGGASLLWFVATFVPIGWMDSKIKKLVGLDVVERRIKQEEQTRKST</sequence>